<dbReference type="RefSeq" id="WP_007695155.1">
    <property type="nucleotide sequence ID" value="NZ_AJRK01000022.1"/>
</dbReference>
<protein>
    <submittedName>
        <fullName evidence="2">Glyoxalase/bleomycin resistance protein/dioxygenase</fullName>
    </submittedName>
</protein>
<dbReference type="Gene3D" id="3.10.180.10">
    <property type="entry name" value="2,3-Dihydroxybiphenyl 1,2-Dioxygenase, domain 1"/>
    <property type="match status" value="1"/>
</dbReference>
<dbReference type="Pfam" id="PF00903">
    <property type="entry name" value="Glyoxalase"/>
    <property type="match status" value="1"/>
</dbReference>
<evidence type="ECO:0000313" key="3">
    <source>
        <dbReference type="Proteomes" id="UP000011566"/>
    </source>
</evidence>
<feature type="domain" description="VOC" evidence="1">
    <location>
        <begin position="4"/>
        <end position="128"/>
    </location>
</feature>
<dbReference type="PANTHER" id="PTHR36503">
    <property type="entry name" value="BLR2520 PROTEIN"/>
    <property type="match status" value="1"/>
</dbReference>
<dbReference type="PROSITE" id="PS51819">
    <property type="entry name" value="VOC"/>
    <property type="match status" value="1"/>
</dbReference>
<organism evidence="2 3">
    <name type="scientific">Halococcus hamelinensis 100A6</name>
    <dbReference type="NCBI Taxonomy" id="1132509"/>
    <lineage>
        <taxon>Archaea</taxon>
        <taxon>Methanobacteriati</taxon>
        <taxon>Methanobacteriota</taxon>
        <taxon>Stenosarchaea group</taxon>
        <taxon>Halobacteria</taxon>
        <taxon>Halobacteriales</taxon>
        <taxon>Halococcaceae</taxon>
        <taxon>Halococcus</taxon>
    </lineage>
</organism>
<dbReference type="PATRIC" id="fig|1132509.6.peg.3393"/>
<dbReference type="InterPro" id="IPR004360">
    <property type="entry name" value="Glyas_Fos-R_dOase_dom"/>
</dbReference>
<dbReference type="InterPro" id="IPR037523">
    <property type="entry name" value="VOC_core"/>
</dbReference>
<evidence type="ECO:0000313" key="2">
    <source>
        <dbReference type="EMBL" id="EMA36488.1"/>
    </source>
</evidence>
<dbReference type="InterPro" id="IPR029068">
    <property type="entry name" value="Glyas_Bleomycin-R_OHBP_Dase"/>
</dbReference>
<dbReference type="GO" id="GO:0051213">
    <property type="term" value="F:dioxygenase activity"/>
    <property type="evidence" value="ECO:0007669"/>
    <property type="project" value="UniProtKB-KW"/>
</dbReference>
<gene>
    <name evidence="2" type="ORF">C447_14561</name>
</gene>
<dbReference type="SUPFAM" id="SSF54593">
    <property type="entry name" value="Glyoxalase/Bleomycin resistance protein/Dihydroxybiphenyl dioxygenase"/>
    <property type="match status" value="1"/>
</dbReference>
<name>M0LTL7_9EURY</name>
<keyword evidence="3" id="KW-1185">Reference proteome</keyword>
<keyword evidence="2" id="KW-0560">Oxidoreductase</keyword>
<dbReference type="PANTHER" id="PTHR36503:SF1">
    <property type="entry name" value="BLR2520 PROTEIN"/>
    <property type="match status" value="1"/>
</dbReference>
<dbReference type="eggNOG" id="arCOG02708">
    <property type="taxonomic scope" value="Archaea"/>
</dbReference>
<dbReference type="AlphaFoldDB" id="M0LTL7"/>
<dbReference type="CDD" id="cd07251">
    <property type="entry name" value="VOC_like"/>
    <property type="match status" value="1"/>
</dbReference>
<proteinExistence type="predicted"/>
<evidence type="ECO:0000259" key="1">
    <source>
        <dbReference type="PROSITE" id="PS51819"/>
    </source>
</evidence>
<comment type="caution">
    <text evidence="2">The sequence shown here is derived from an EMBL/GenBank/DDBJ whole genome shotgun (WGS) entry which is preliminary data.</text>
</comment>
<dbReference type="OrthoDB" id="6111at2157"/>
<dbReference type="Proteomes" id="UP000011566">
    <property type="component" value="Unassembled WGS sequence"/>
</dbReference>
<keyword evidence="2" id="KW-0223">Dioxygenase</keyword>
<dbReference type="EMBL" id="AOMB01000041">
    <property type="protein sequence ID" value="EMA36488.1"/>
    <property type="molecule type" value="Genomic_DNA"/>
</dbReference>
<sequence>MDPRITLVTLGVSDLAASIRFYRDGLGLPMRDREDDSDVAFFSLDGAWLSLYPRDLLAEDAEVAADDSGFSGITIAHNVSTKKEVDAVLDEAASSGGRVVKPAQETFWGGYSGYFADPDDHRWEVAFPQLTAD</sequence>
<reference evidence="2 3" key="1">
    <citation type="journal article" date="2014" name="PLoS Genet.">
        <title>Phylogenetically driven sequencing of extremely halophilic archaea reveals strategies for static and dynamic osmo-response.</title>
        <authorList>
            <person name="Becker E.A."/>
            <person name="Seitzer P.M."/>
            <person name="Tritt A."/>
            <person name="Larsen D."/>
            <person name="Krusor M."/>
            <person name="Yao A.I."/>
            <person name="Wu D."/>
            <person name="Madern D."/>
            <person name="Eisen J.A."/>
            <person name="Darling A.E."/>
            <person name="Facciotti M.T."/>
        </authorList>
    </citation>
    <scope>NUCLEOTIDE SEQUENCE [LARGE SCALE GENOMIC DNA]</scope>
    <source>
        <strain evidence="2 3">100A6</strain>
    </source>
</reference>
<accession>M0LTL7</accession>